<dbReference type="PRINTS" id="PR00598">
    <property type="entry name" value="HTHMARR"/>
</dbReference>
<dbReference type="InterPro" id="IPR036388">
    <property type="entry name" value="WH-like_DNA-bd_sf"/>
</dbReference>
<organism evidence="2 3">
    <name type="scientific">Natranaerobius trueperi</name>
    <dbReference type="NCBI Taxonomy" id="759412"/>
    <lineage>
        <taxon>Bacteria</taxon>
        <taxon>Bacillati</taxon>
        <taxon>Bacillota</taxon>
        <taxon>Clostridia</taxon>
        <taxon>Natranaerobiales</taxon>
        <taxon>Natranaerobiaceae</taxon>
        <taxon>Natranaerobius</taxon>
    </lineage>
</organism>
<protein>
    <submittedName>
        <fullName evidence="2">Transcriptional regulator</fullName>
    </submittedName>
</protein>
<feature type="domain" description="HTH marR-type" evidence="1">
    <location>
        <begin position="5"/>
        <end position="141"/>
    </location>
</feature>
<dbReference type="GO" id="GO:0003700">
    <property type="term" value="F:DNA-binding transcription factor activity"/>
    <property type="evidence" value="ECO:0007669"/>
    <property type="project" value="InterPro"/>
</dbReference>
<dbReference type="Gene3D" id="1.10.10.10">
    <property type="entry name" value="Winged helix-like DNA-binding domain superfamily/Winged helix DNA-binding domain"/>
    <property type="match status" value="1"/>
</dbReference>
<dbReference type="PROSITE" id="PS50995">
    <property type="entry name" value="HTH_MARR_2"/>
    <property type="match status" value="1"/>
</dbReference>
<proteinExistence type="predicted"/>
<name>A0A226C060_9FIRM</name>
<dbReference type="GO" id="GO:0006950">
    <property type="term" value="P:response to stress"/>
    <property type="evidence" value="ECO:0007669"/>
    <property type="project" value="TreeGrafter"/>
</dbReference>
<dbReference type="EMBL" id="NIQC01000012">
    <property type="protein sequence ID" value="OWZ83747.1"/>
    <property type="molecule type" value="Genomic_DNA"/>
</dbReference>
<dbReference type="SUPFAM" id="SSF46785">
    <property type="entry name" value="Winged helix' DNA-binding domain"/>
    <property type="match status" value="1"/>
</dbReference>
<dbReference type="InterPro" id="IPR039422">
    <property type="entry name" value="MarR/SlyA-like"/>
</dbReference>
<dbReference type="Pfam" id="PF01047">
    <property type="entry name" value="MarR"/>
    <property type="match status" value="1"/>
</dbReference>
<reference evidence="2 3" key="1">
    <citation type="submission" date="2017-06" db="EMBL/GenBank/DDBJ databases">
        <title>Draft Genome Sequence of Natranaerobius trueperi halophilic, alkalithermophilic bacteria from soda lakes.</title>
        <authorList>
            <person name="Zhao B."/>
        </authorList>
    </citation>
    <scope>NUCLEOTIDE SEQUENCE [LARGE SCALE GENOMIC DNA]</scope>
    <source>
        <strain evidence="2 3">DSM 18760</strain>
    </source>
</reference>
<dbReference type="RefSeq" id="WP_089023497.1">
    <property type="nucleotide sequence ID" value="NZ_NIQC01000012.1"/>
</dbReference>
<evidence type="ECO:0000313" key="3">
    <source>
        <dbReference type="Proteomes" id="UP000214588"/>
    </source>
</evidence>
<keyword evidence="3" id="KW-1185">Reference proteome</keyword>
<dbReference type="OrthoDB" id="6462103at2"/>
<dbReference type="Proteomes" id="UP000214588">
    <property type="component" value="Unassembled WGS sequence"/>
</dbReference>
<dbReference type="PANTHER" id="PTHR33164:SF99">
    <property type="entry name" value="MARR FAMILY REGULATORY PROTEIN"/>
    <property type="match status" value="1"/>
</dbReference>
<dbReference type="AlphaFoldDB" id="A0A226C060"/>
<evidence type="ECO:0000259" key="1">
    <source>
        <dbReference type="PROSITE" id="PS50995"/>
    </source>
</evidence>
<sequence>MDKDFDEFIKETELTIRKVNTIIKRRGREILQDFNITPPQFVALQSLTKEGKLTIGELGDRLCLACSTVTDLVDRMEKNELVERFRDQKDRRIVRIKVLEKGHRLINEVITARQEYLAKILKDLSEEEREGLLSALNQLNDLMDH</sequence>
<dbReference type="SMART" id="SM00347">
    <property type="entry name" value="HTH_MARR"/>
    <property type="match status" value="1"/>
</dbReference>
<evidence type="ECO:0000313" key="2">
    <source>
        <dbReference type="EMBL" id="OWZ83747.1"/>
    </source>
</evidence>
<comment type="caution">
    <text evidence="2">The sequence shown here is derived from an EMBL/GenBank/DDBJ whole genome shotgun (WGS) entry which is preliminary data.</text>
</comment>
<dbReference type="InterPro" id="IPR000835">
    <property type="entry name" value="HTH_MarR-typ"/>
</dbReference>
<gene>
    <name evidence="2" type="ORF">CDO51_06545</name>
</gene>
<dbReference type="PANTHER" id="PTHR33164">
    <property type="entry name" value="TRANSCRIPTIONAL REGULATOR, MARR FAMILY"/>
    <property type="match status" value="1"/>
</dbReference>
<accession>A0A226C060</accession>
<dbReference type="InterPro" id="IPR036390">
    <property type="entry name" value="WH_DNA-bd_sf"/>
</dbReference>